<evidence type="ECO:0000256" key="9">
    <source>
        <dbReference type="ARBA" id="ARBA00029594"/>
    </source>
</evidence>
<dbReference type="SUPFAM" id="SSF56024">
    <property type="entry name" value="Phospholipase D/nuclease"/>
    <property type="match status" value="2"/>
</dbReference>
<evidence type="ECO:0000313" key="11">
    <source>
        <dbReference type="EMBL" id="QDX25322.1"/>
    </source>
</evidence>
<dbReference type="Gene3D" id="3.30.870.10">
    <property type="entry name" value="Endonuclease Chain A"/>
    <property type="match status" value="2"/>
</dbReference>
<protein>
    <recommendedName>
        <fullName evidence="4">Phospholipase D</fullName>
    </recommendedName>
    <alternativeName>
        <fullName evidence="9">Choline phosphatase</fullName>
    </alternativeName>
</protein>
<dbReference type="InterPro" id="IPR001736">
    <property type="entry name" value="PLipase_D/transphosphatidylase"/>
</dbReference>
<dbReference type="Pfam" id="PF00614">
    <property type="entry name" value="PLDc"/>
    <property type="match status" value="1"/>
</dbReference>
<evidence type="ECO:0000259" key="10">
    <source>
        <dbReference type="PROSITE" id="PS50035"/>
    </source>
</evidence>
<dbReference type="Proteomes" id="UP000318055">
    <property type="component" value="Chromosome"/>
</dbReference>
<keyword evidence="6" id="KW-0677">Repeat</keyword>
<evidence type="ECO:0000256" key="6">
    <source>
        <dbReference type="ARBA" id="ARBA00022737"/>
    </source>
</evidence>
<dbReference type="InterPro" id="IPR015679">
    <property type="entry name" value="PLipase_D_fam"/>
</dbReference>
<dbReference type="SMART" id="SM00155">
    <property type="entry name" value="PLDc"/>
    <property type="match status" value="2"/>
</dbReference>
<evidence type="ECO:0000256" key="4">
    <source>
        <dbReference type="ARBA" id="ARBA00018392"/>
    </source>
</evidence>
<dbReference type="EMBL" id="CP042239">
    <property type="protein sequence ID" value="QDX25322.1"/>
    <property type="molecule type" value="Genomic_DNA"/>
</dbReference>
<dbReference type="GO" id="GO:0004630">
    <property type="term" value="F:phospholipase D activity"/>
    <property type="evidence" value="ECO:0007669"/>
    <property type="project" value="UniProtKB-EC"/>
</dbReference>
<keyword evidence="8" id="KW-0443">Lipid metabolism</keyword>
<dbReference type="GO" id="GO:0005576">
    <property type="term" value="C:extracellular region"/>
    <property type="evidence" value="ECO:0007669"/>
    <property type="project" value="UniProtKB-SubCell"/>
</dbReference>
<dbReference type="PANTHER" id="PTHR18896">
    <property type="entry name" value="PHOSPHOLIPASE D"/>
    <property type="match status" value="1"/>
</dbReference>
<evidence type="ECO:0000256" key="5">
    <source>
        <dbReference type="ARBA" id="ARBA00022525"/>
    </source>
</evidence>
<dbReference type="PANTHER" id="PTHR18896:SF76">
    <property type="entry name" value="PHOSPHOLIPASE"/>
    <property type="match status" value="1"/>
</dbReference>
<dbReference type="AlphaFoldDB" id="A0A518RD05"/>
<feature type="domain" description="PLD phosphodiesterase" evidence="10">
    <location>
        <begin position="135"/>
        <end position="162"/>
    </location>
</feature>
<dbReference type="CDD" id="cd09140">
    <property type="entry name" value="PLDc_vPLD1_2_like_bac_1"/>
    <property type="match status" value="1"/>
</dbReference>
<dbReference type="PROSITE" id="PS50035">
    <property type="entry name" value="PLD"/>
    <property type="match status" value="2"/>
</dbReference>
<feature type="domain" description="PLD phosphodiesterase" evidence="10">
    <location>
        <begin position="349"/>
        <end position="376"/>
    </location>
</feature>
<dbReference type="RefSeq" id="WP_145845272.1">
    <property type="nucleotide sequence ID" value="NZ_CP042239.1"/>
</dbReference>
<evidence type="ECO:0000313" key="12">
    <source>
        <dbReference type="Proteomes" id="UP000318055"/>
    </source>
</evidence>
<organism evidence="11 12">
    <name type="scientific">Sphingomonas suaedae</name>
    <dbReference type="NCBI Taxonomy" id="2599297"/>
    <lineage>
        <taxon>Bacteria</taxon>
        <taxon>Pseudomonadati</taxon>
        <taxon>Pseudomonadota</taxon>
        <taxon>Alphaproteobacteria</taxon>
        <taxon>Sphingomonadales</taxon>
        <taxon>Sphingomonadaceae</taxon>
        <taxon>Sphingomonas</taxon>
    </lineage>
</organism>
<sequence length="485" mass="54083">MPTRSSDSLIFEPGRNCWRVEPADKLSVIVDADAYFRTARAAMLTAKKQILLIGWDFDSRILLTHDDPPDHPEAPREVGAFISWLVQRNPDLKVHVLRWDVGALMALLRGHTLQTLIKWKLSKRIHLLLDATHPPGASHHQKIVVIDDCIAFCGGIDMTLGRWDTRAHGDGDPGRINPGGDRYMPWHDATTAITGPAARALGDLCRERWQRAGGTPIDPPQVEQDCWPKTLSPDFTDARIAIARTQPQLNGDEPVQEIEALYLDLIASARRFIYAESQYFASRKIAEAIARRLAEPDGPEFVIVNPAHADGWLEQEAMDTARARLFQALKRRDPHDRLRIYHPVTEAGDPIYVHAKVLTVDDRLLRVGSSNFNNRSLGLDTECDVALAARGEDEARRIAAIRNGLIAEHLGTDSLTVADRIARTGSLVAAIEGLRCAGRSLRPYRVPDLDTVEAWLAENQLLDAGDESPFEAMAKGGLLRRLRRR</sequence>
<dbReference type="GO" id="GO:0009395">
    <property type="term" value="P:phospholipid catabolic process"/>
    <property type="evidence" value="ECO:0007669"/>
    <property type="project" value="TreeGrafter"/>
</dbReference>
<comment type="catalytic activity">
    <reaction evidence="1">
        <text>a 1,2-diacyl-sn-glycero-3-phosphocholine + H2O = a 1,2-diacyl-sn-glycero-3-phosphate + choline + H(+)</text>
        <dbReference type="Rhea" id="RHEA:14445"/>
        <dbReference type="ChEBI" id="CHEBI:15354"/>
        <dbReference type="ChEBI" id="CHEBI:15377"/>
        <dbReference type="ChEBI" id="CHEBI:15378"/>
        <dbReference type="ChEBI" id="CHEBI:57643"/>
        <dbReference type="ChEBI" id="CHEBI:58608"/>
        <dbReference type="EC" id="3.1.4.4"/>
    </reaction>
</comment>
<accession>A0A518RD05</accession>
<gene>
    <name evidence="11" type="ORF">FPZ54_04290</name>
</gene>
<evidence type="ECO:0000256" key="2">
    <source>
        <dbReference type="ARBA" id="ARBA00003145"/>
    </source>
</evidence>
<dbReference type="Pfam" id="PF13091">
    <property type="entry name" value="PLDc_2"/>
    <property type="match status" value="1"/>
</dbReference>
<dbReference type="InterPro" id="IPR025202">
    <property type="entry name" value="PLD-like_dom"/>
</dbReference>
<dbReference type="OrthoDB" id="8828485at2"/>
<comment type="subcellular location">
    <subcellularLocation>
        <location evidence="3">Secreted</location>
    </subcellularLocation>
</comment>
<evidence type="ECO:0000256" key="7">
    <source>
        <dbReference type="ARBA" id="ARBA00022801"/>
    </source>
</evidence>
<evidence type="ECO:0000256" key="1">
    <source>
        <dbReference type="ARBA" id="ARBA00000798"/>
    </source>
</evidence>
<keyword evidence="12" id="KW-1185">Reference proteome</keyword>
<evidence type="ECO:0000256" key="8">
    <source>
        <dbReference type="ARBA" id="ARBA00023098"/>
    </source>
</evidence>
<dbReference type="KEGG" id="ssua:FPZ54_04290"/>
<dbReference type="CDD" id="cd09143">
    <property type="entry name" value="PLDc_vPLD1_2_like_bac_2"/>
    <property type="match status" value="1"/>
</dbReference>
<name>A0A518RD05_9SPHN</name>
<evidence type="ECO:0000256" key="3">
    <source>
        <dbReference type="ARBA" id="ARBA00004613"/>
    </source>
</evidence>
<reference evidence="11 12" key="1">
    <citation type="submission" date="2019-07" db="EMBL/GenBank/DDBJ databases">
        <title>Sphingomonas alkalisoli sp. nov., isolated from rhizosphere soil of Suaedae salsa.</title>
        <authorList>
            <person name="Zhang H."/>
            <person name="Xu L."/>
            <person name="Zhang J.-X."/>
            <person name="Sun J.-Q."/>
        </authorList>
    </citation>
    <scope>NUCLEOTIDE SEQUENCE [LARGE SCALE GENOMIC DNA]</scope>
    <source>
        <strain evidence="11 12">XS-10</strain>
    </source>
</reference>
<proteinExistence type="predicted"/>
<keyword evidence="7" id="KW-0378">Hydrolase</keyword>
<comment type="function">
    <text evidence="2">Could be a virulence factor.</text>
</comment>
<keyword evidence="5" id="KW-0964">Secreted</keyword>